<dbReference type="Gene3D" id="3.40.50.720">
    <property type="entry name" value="NAD(P)-binding Rossmann-like Domain"/>
    <property type="match status" value="1"/>
</dbReference>
<dbReference type="Proteomes" id="UP000318102">
    <property type="component" value="Unassembled WGS sequence"/>
</dbReference>
<comment type="caution">
    <text evidence="2">The sequence shown here is derived from an EMBL/GenBank/DDBJ whole genome shotgun (WGS) entry which is preliminary data.</text>
</comment>
<dbReference type="SUPFAM" id="SSF51735">
    <property type="entry name" value="NAD(P)-binding Rossmann-fold domains"/>
    <property type="match status" value="1"/>
</dbReference>
<feature type="domain" description="NAD(P)-binding" evidence="1">
    <location>
        <begin position="4"/>
        <end position="307"/>
    </location>
</feature>
<dbReference type="Pfam" id="PF16363">
    <property type="entry name" value="GDP_Man_Dehyd"/>
    <property type="match status" value="1"/>
</dbReference>
<gene>
    <name evidence="2" type="ORF">FPZ44_02980</name>
</gene>
<dbReference type="AlphaFoldDB" id="A0A559IWV9"/>
<dbReference type="EMBL" id="VNJK01000001">
    <property type="protein sequence ID" value="TVX92109.1"/>
    <property type="molecule type" value="Genomic_DNA"/>
</dbReference>
<reference evidence="2 3" key="1">
    <citation type="submission" date="2019-07" db="EMBL/GenBank/DDBJ databases">
        <authorList>
            <person name="Kim J."/>
        </authorList>
    </citation>
    <scope>NUCLEOTIDE SEQUENCE [LARGE SCALE GENOMIC DNA]</scope>
    <source>
        <strain evidence="2 3">N4</strain>
    </source>
</reference>
<dbReference type="RefSeq" id="WP_144987253.1">
    <property type="nucleotide sequence ID" value="NZ_VNJK01000001.1"/>
</dbReference>
<dbReference type="CDD" id="cd05260">
    <property type="entry name" value="GDP_MD_SDR_e"/>
    <property type="match status" value="1"/>
</dbReference>
<proteinExistence type="predicted"/>
<evidence type="ECO:0000313" key="2">
    <source>
        <dbReference type="EMBL" id="TVX92109.1"/>
    </source>
</evidence>
<sequence>MKALITGITGFAGSHLAEYLLSLQVEVIGTVRNRSRMNHITHIEDKVRLLECELRDPFSVETLLTQEKPDYIFHLAAQSFVPTSWNSPADTIYNNVAGQLNIFETVRRYQLPTRIQIACSSEEYGHVEAHETPITEDNPLRPLSPYAVSKAAQDYLAYQYFKSYDIHTVRTRTFNHTGPRRGEQFVTSNFAKQIAEIEKGVRPPTVHVGNLQAQRDFTDVRDVVKAYWLALEKGEAGECYNIASGSCITIEQMLHMLLDMSHVSIDIVPDPARMRPSDVEILLGDTSRFEKQTGWKPQIPLEQTLHDLLQYWRERV</sequence>
<protein>
    <submittedName>
        <fullName evidence="2">GDP-mannose 4,6-dehydratase</fullName>
    </submittedName>
</protein>
<dbReference type="Gene3D" id="3.90.25.10">
    <property type="entry name" value="UDP-galactose 4-epimerase, domain 1"/>
    <property type="match status" value="1"/>
</dbReference>
<dbReference type="InterPro" id="IPR016040">
    <property type="entry name" value="NAD(P)-bd_dom"/>
</dbReference>
<accession>A0A559IWV9</accession>
<evidence type="ECO:0000313" key="3">
    <source>
        <dbReference type="Proteomes" id="UP000318102"/>
    </source>
</evidence>
<keyword evidence="3" id="KW-1185">Reference proteome</keyword>
<dbReference type="PANTHER" id="PTHR43000">
    <property type="entry name" value="DTDP-D-GLUCOSE 4,6-DEHYDRATASE-RELATED"/>
    <property type="match status" value="1"/>
</dbReference>
<name>A0A559IWV9_9BACL</name>
<dbReference type="OrthoDB" id="9779041at2"/>
<evidence type="ECO:0000259" key="1">
    <source>
        <dbReference type="Pfam" id="PF16363"/>
    </source>
</evidence>
<organism evidence="2 3">
    <name type="scientific">Paenibacillus agilis</name>
    <dbReference type="NCBI Taxonomy" id="3020863"/>
    <lineage>
        <taxon>Bacteria</taxon>
        <taxon>Bacillati</taxon>
        <taxon>Bacillota</taxon>
        <taxon>Bacilli</taxon>
        <taxon>Bacillales</taxon>
        <taxon>Paenibacillaceae</taxon>
        <taxon>Paenibacillus</taxon>
    </lineage>
</organism>
<dbReference type="InterPro" id="IPR036291">
    <property type="entry name" value="NAD(P)-bd_dom_sf"/>
</dbReference>